<comment type="caution">
    <text evidence="1">The sequence shown here is derived from an EMBL/GenBank/DDBJ whole genome shotgun (WGS) entry which is preliminary data.</text>
</comment>
<dbReference type="AlphaFoldDB" id="A0A077M2A5"/>
<gene>
    <name evidence="1" type="ORF">BN12_280011</name>
</gene>
<protein>
    <submittedName>
        <fullName evidence="1">Uncharacterized protein</fullName>
    </submittedName>
</protein>
<sequence length="77" mass="8302">MIGGVVGPISERDSLVRTHVFARVLIVLDDLDRALHPDADAAASHPPAPRIHEGCIFPPPFLSSRSGNDQGLEQIRP</sequence>
<name>A0A077M2A5_9MICO</name>
<proteinExistence type="predicted"/>
<accession>A0A077M2A5</accession>
<dbReference type="Proteomes" id="UP000035721">
    <property type="component" value="Unassembled WGS sequence"/>
</dbReference>
<organism evidence="1 2">
    <name type="scientific">Nostocoides japonicum T1-X7</name>
    <dbReference type="NCBI Taxonomy" id="1194083"/>
    <lineage>
        <taxon>Bacteria</taxon>
        <taxon>Bacillati</taxon>
        <taxon>Actinomycetota</taxon>
        <taxon>Actinomycetes</taxon>
        <taxon>Micrococcales</taxon>
        <taxon>Intrasporangiaceae</taxon>
        <taxon>Nostocoides</taxon>
    </lineage>
</organism>
<keyword evidence="2" id="KW-1185">Reference proteome</keyword>
<dbReference type="EMBL" id="CAJB01000201">
    <property type="protein sequence ID" value="CCH78355.1"/>
    <property type="molecule type" value="Genomic_DNA"/>
</dbReference>
<evidence type="ECO:0000313" key="2">
    <source>
        <dbReference type="Proteomes" id="UP000035721"/>
    </source>
</evidence>
<evidence type="ECO:0000313" key="1">
    <source>
        <dbReference type="EMBL" id="CCH78355.1"/>
    </source>
</evidence>
<reference evidence="1 2" key="1">
    <citation type="journal article" date="2013" name="ISME J.">
        <title>A metabolic model for members of the genus Tetrasphaera involved in enhanced biological phosphorus removal.</title>
        <authorList>
            <person name="Kristiansen R."/>
            <person name="Nguyen H.T.T."/>
            <person name="Saunders A.M."/>
            <person name="Nielsen J.L."/>
            <person name="Wimmer R."/>
            <person name="Le V.Q."/>
            <person name="McIlroy S.J."/>
            <person name="Petrovski S."/>
            <person name="Seviour R.J."/>
            <person name="Calteau A."/>
            <person name="Nielsen K.L."/>
            <person name="Nielsen P.H."/>
        </authorList>
    </citation>
    <scope>NUCLEOTIDE SEQUENCE [LARGE SCALE GENOMIC DNA]</scope>
    <source>
        <strain evidence="1 2">T1-X7</strain>
    </source>
</reference>